<name>A0A4P6HXG1_9BACT</name>
<reference evidence="1 2" key="1">
    <citation type="submission" date="2018-02" db="EMBL/GenBank/DDBJ databases">
        <title>Genome sequence of Desulfovibrio carbinolicus DSM 3852.</title>
        <authorList>
            <person name="Wilbanks E."/>
            <person name="Skennerton C.T."/>
            <person name="Orphan V.J."/>
        </authorList>
    </citation>
    <scope>NUCLEOTIDE SEQUENCE [LARGE SCALE GENOMIC DNA]</scope>
    <source>
        <strain evidence="1 2">DSM 3852</strain>
    </source>
</reference>
<sequence length="93" mass="10969">MKIEYDPNKRDATLKTRGLDFEDIRHILDGETLLVQQDTRCPYPEARFNALGMLQKQLVHFTFCLRGEAIRIISMRPANRKERISYEKESANR</sequence>
<dbReference type="InterPro" id="IPR007460">
    <property type="entry name" value="BrnT_toxin"/>
</dbReference>
<dbReference type="Gene3D" id="3.10.450.530">
    <property type="entry name" value="Ribonuclease toxin, BrnT, of type II toxin-antitoxin system"/>
    <property type="match status" value="1"/>
</dbReference>
<dbReference type="RefSeq" id="WP_129348739.1">
    <property type="nucleotide sequence ID" value="NZ_CP026538.1"/>
</dbReference>
<evidence type="ECO:0008006" key="3">
    <source>
        <dbReference type="Google" id="ProtNLM"/>
    </source>
</evidence>
<dbReference type="KEGG" id="dcb:C3Y92_01260"/>
<dbReference type="OrthoDB" id="9802417at2"/>
<accession>A0A4P6HXG1</accession>
<dbReference type="AlphaFoldDB" id="A0A4P6HXG1"/>
<evidence type="ECO:0000313" key="2">
    <source>
        <dbReference type="Proteomes" id="UP000293296"/>
    </source>
</evidence>
<gene>
    <name evidence="1" type="ORF">C3Y92_01260</name>
</gene>
<protein>
    <recommendedName>
        <fullName evidence="3">BrnT family toxin</fullName>
    </recommendedName>
</protein>
<dbReference type="Pfam" id="PF04365">
    <property type="entry name" value="BrnT_toxin"/>
    <property type="match status" value="1"/>
</dbReference>
<dbReference type="EMBL" id="CP026538">
    <property type="protein sequence ID" value="QAZ65939.1"/>
    <property type="molecule type" value="Genomic_DNA"/>
</dbReference>
<proteinExistence type="predicted"/>
<keyword evidence="2" id="KW-1185">Reference proteome</keyword>
<organism evidence="1 2">
    <name type="scientific">Solidesulfovibrio carbinolicus</name>
    <dbReference type="NCBI Taxonomy" id="296842"/>
    <lineage>
        <taxon>Bacteria</taxon>
        <taxon>Pseudomonadati</taxon>
        <taxon>Thermodesulfobacteriota</taxon>
        <taxon>Desulfovibrionia</taxon>
        <taxon>Desulfovibrionales</taxon>
        <taxon>Desulfovibrionaceae</taxon>
        <taxon>Solidesulfovibrio</taxon>
    </lineage>
</organism>
<dbReference type="Proteomes" id="UP000293296">
    <property type="component" value="Chromosome"/>
</dbReference>
<dbReference type="InterPro" id="IPR038573">
    <property type="entry name" value="BrnT_sf"/>
</dbReference>
<evidence type="ECO:0000313" key="1">
    <source>
        <dbReference type="EMBL" id="QAZ65939.1"/>
    </source>
</evidence>